<dbReference type="Gene3D" id="3.40.50.2000">
    <property type="entry name" value="Glycogen Phosphorylase B"/>
    <property type="match status" value="1"/>
</dbReference>
<dbReference type="InterPro" id="IPR019734">
    <property type="entry name" value="TPR_rpt"/>
</dbReference>
<evidence type="ECO:0000313" key="3">
    <source>
        <dbReference type="EMBL" id="SVB63192.1"/>
    </source>
</evidence>
<dbReference type="Pfam" id="PF13414">
    <property type="entry name" value="TPR_11"/>
    <property type="match status" value="1"/>
</dbReference>
<name>A0A382FKP6_9ZZZZ</name>
<dbReference type="SUPFAM" id="SSF48452">
    <property type="entry name" value="TPR-like"/>
    <property type="match status" value="1"/>
</dbReference>
<dbReference type="SUPFAM" id="SSF53756">
    <property type="entry name" value="UDP-Glycosyltransferase/glycogen phosphorylase"/>
    <property type="match status" value="1"/>
</dbReference>
<dbReference type="EMBL" id="UINC01050342">
    <property type="protein sequence ID" value="SVB63192.1"/>
    <property type="molecule type" value="Genomic_DNA"/>
</dbReference>
<sequence length="522" mass="59922">KKFGKAIDACQKAIQISSENFLAYNILGNIYKEQGKLEEAIRFYQYAISIQPNVPEIHSNLGDAFKESNRLEEAIQVYLQAIEIKPNIAQVHANIGFVFYQKLVELDDVLDGSNTQNDNSGFHGKVSDSLKVTSYLEKVIQYYQQAIEINPVYSADVCNNLGVAYAKMKRFEEAIQQYNKAIGIDAQYDVAYGNLGQALHEQKRLEEAISAYQKAIDIGPECTEYHRGYGDSLLLTGNWKQGWKEYEWRWKNDKFLARNERIFPHLTWDGSSLDNTSILVWLEQGVGDQIMFASLLPKLQQQAEETFVEIEYRLYPIFRRSFHNIRFLIARTQPHPQLLDESIGYQSPIGSLAQWLLPDEESFPKYHAYLKACQKKTKKFRKKYQQLANGKLLIGISWKSTKSNNDFGKLKSTSLIQWTSLLNQKDCFFVNLQYGDVKSELDEFSKKAGILIYQDEEVDSLQSLDDFAAQVAALDLIISTSNTAVHMAGALGKPVWTLLCRVPEWRWQLDRSDALWYPSMTL</sequence>
<feature type="non-terminal residue" evidence="3">
    <location>
        <position position="522"/>
    </location>
</feature>
<accession>A0A382FKP6</accession>
<evidence type="ECO:0000256" key="1">
    <source>
        <dbReference type="ARBA" id="ARBA00022737"/>
    </source>
</evidence>
<organism evidence="3">
    <name type="scientific">marine metagenome</name>
    <dbReference type="NCBI Taxonomy" id="408172"/>
    <lineage>
        <taxon>unclassified sequences</taxon>
        <taxon>metagenomes</taxon>
        <taxon>ecological metagenomes</taxon>
    </lineage>
</organism>
<dbReference type="InterPro" id="IPR011990">
    <property type="entry name" value="TPR-like_helical_dom_sf"/>
</dbReference>
<dbReference type="AlphaFoldDB" id="A0A382FKP6"/>
<evidence type="ECO:0000256" key="2">
    <source>
        <dbReference type="ARBA" id="ARBA00022803"/>
    </source>
</evidence>
<keyword evidence="1" id="KW-0677">Repeat</keyword>
<dbReference type="Pfam" id="PF00515">
    <property type="entry name" value="TPR_1"/>
    <property type="match status" value="1"/>
</dbReference>
<dbReference type="SMART" id="SM00028">
    <property type="entry name" value="TPR"/>
    <property type="match status" value="4"/>
</dbReference>
<dbReference type="PROSITE" id="PS50293">
    <property type="entry name" value="TPR_REGION"/>
    <property type="match status" value="3"/>
</dbReference>
<dbReference type="PANTHER" id="PTHR44943">
    <property type="entry name" value="CELLULOSE SYNTHASE OPERON PROTEIN C"/>
    <property type="match status" value="1"/>
</dbReference>
<feature type="non-terminal residue" evidence="3">
    <location>
        <position position="1"/>
    </location>
</feature>
<proteinExistence type="predicted"/>
<gene>
    <name evidence="3" type="ORF">METZ01_LOCUS216046</name>
</gene>
<dbReference type="PROSITE" id="PS50005">
    <property type="entry name" value="TPR"/>
    <property type="match status" value="4"/>
</dbReference>
<dbReference type="Pfam" id="PF13424">
    <property type="entry name" value="TPR_12"/>
    <property type="match status" value="1"/>
</dbReference>
<reference evidence="3" key="1">
    <citation type="submission" date="2018-05" db="EMBL/GenBank/DDBJ databases">
        <authorList>
            <person name="Lanie J.A."/>
            <person name="Ng W.-L."/>
            <person name="Kazmierczak K.M."/>
            <person name="Andrzejewski T.M."/>
            <person name="Davidsen T.M."/>
            <person name="Wayne K.J."/>
            <person name="Tettelin H."/>
            <person name="Glass J.I."/>
            <person name="Rusch D."/>
            <person name="Podicherti R."/>
            <person name="Tsui H.-C.T."/>
            <person name="Winkler M.E."/>
        </authorList>
    </citation>
    <scope>NUCLEOTIDE SEQUENCE</scope>
</reference>
<dbReference type="PANTHER" id="PTHR44943:SF4">
    <property type="entry name" value="TPR REPEAT-CONTAINING PROTEIN MJ0798"/>
    <property type="match status" value="1"/>
</dbReference>
<keyword evidence="2" id="KW-0802">TPR repeat</keyword>
<dbReference type="InterPro" id="IPR051685">
    <property type="entry name" value="Ycf3/AcsC/BcsC/TPR_MFPF"/>
</dbReference>
<protein>
    <submittedName>
        <fullName evidence="3">Uncharacterized protein</fullName>
    </submittedName>
</protein>
<dbReference type="Gene3D" id="1.25.40.10">
    <property type="entry name" value="Tetratricopeptide repeat domain"/>
    <property type="match status" value="4"/>
</dbReference>